<dbReference type="PANTHER" id="PTHR46494">
    <property type="entry name" value="CORA FAMILY METAL ION TRANSPORTER (EUROFUNG)"/>
    <property type="match status" value="1"/>
</dbReference>
<reference evidence="8" key="3">
    <citation type="submission" date="2025-08" db="UniProtKB">
        <authorList>
            <consortium name="RefSeq"/>
        </authorList>
    </citation>
    <scope>IDENTIFICATION</scope>
    <source>
        <strain evidence="8">CBS 342.82</strain>
    </source>
</reference>
<dbReference type="Proteomes" id="UP000504637">
    <property type="component" value="Unplaced"/>
</dbReference>
<dbReference type="GO" id="GO:0015087">
    <property type="term" value="F:cobalt ion transmembrane transporter activity"/>
    <property type="evidence" value="ECO:0007669"/>
    <property type="project" value="TreeGrafter"/>
</dbReference>
<accession>A0A6J3LPM7</accession>
<evidence type="ECO:0000256" key="1">
    <source>
        <dbReference type="ARBA" id="ARBA00004651"/>
    </source>
</evidence>
<dbReference type="Gene3D" id="1.20.58.340">
    <property type="entry name" value="Magnesium transport protein CorA, transmembrane region"/>
    <property type="match status" value="1"/>
</dbReference>
<feature type="compositionally biased region" description="Polar residues" evidence="5">
    <location>
        <begin position="717"/>
        <end position="737"/>
    </location>
</feature>
<keyword evidence="4 6" id="KW-0472">Membrane</keyword>
<dbReference type="PANTHER" id="PTHR46494:SF1">
    <property type="entry name" value="CORA FAMILY METAL ION TRANSPORTER (EUROFUNG)"/>
    <property type="match status" value="1"/>
</dbReference>
<keyword evidence="7" id="KW-1185">Reference proteome</keyword>
<evidence type="ECO:0000256" key="6">
    <source>
        <dbReference type="SAM" id="Phobius"/>
    </source>
</evidence>
<feature type="transmembrane region" description="Helical" evidence="6">
    <location>
        <begin position="534"/>
        <end position="555"/>
    </location>
</feature>
<feature type="compositionally biased region" description="Polar residues" evidence="5">
    <location>
        <begin position="15"/>
        <end position="28"/>
    </location>
</feature>
<evidence type="ECO:0000313" key="7">
    <source>
        <dbReference type="Proteomes" id="UP000504637"/>
    </source>
</evidence>
<feature type="region of interest" description="Disordered" evidence="5">
    <location>
        <begin position="698"/>
        <end position="773"/>
    </location>
</feature>
<name>A0A6J3LPM7_9PEZI</name>
<feature type="region of interest" description="Disordered" evidence="5">
    <location>
        <begin position="15"/>
        <end position="62"/>
    </location>
</feature>
<reference evidence="8" key="1">
    <citation type="submission" date="2020-01" db="EMBL/GenBank/DDBJ databases">
        <authorList>
            <consortium name="DOE Joint Genome Institute"/>
            <person name="Haridas S."/>
            <person name="Albert R."/>
            <person name="Binder M."/>
            <person name="Bloem J."/>
            <person name="Labutti K."/>
            <person name="Salamov A."/>
            <person name="Andreopoulos B."/>
            <person name="Baker S.E."/>
            <person name="Barry K."/>
            <person name="Bills G."/>
            <person name="Bluhm B.H."/>
            <person name="Cannon C."/>
            <person name="Castanera R."/>
            <person name="Culley D.E."/>
            <person name="Daum C."/>
            <person name="Ezra D."/>
            <person name="Gonzalez J.B."/>
            <person name="Henrissat B."/>
            <person name="Kuo A."/>
            <person name="Liang C."/>
            <person name="Lipzen A."/>
            <person name="Lutzoni F."/>
            <person name="Magnuson J."/>
            <person name="Mondo S."/>
            <person name="Nolan M."/>
            <person name="Ohm R."/>
            <person name="Pangilinan J."/>
            <person name="Park H.-J."/>
            <person name="Ramirez L."/>
            <person name="Alfaro M."/>
            <person name="Sun H."/>
            <person name="Tritt A."/>
            <person name="Yoshinaga Y."/>
            <person name="Zwiers L.-H."/>
            <person name="Turgeon B.G."/>
            <person name="Goodwin S.B."/>
            <person name="Spatafora J.W."/>
            <person name="Crous P.W."/>
            <person name="Grigoriev I.V."/>
        </authorList>
    </citation>
    <scope>NUCLEOTIDE SEQUENCE</scope>
    <source>
        <strain evidence="8">CBS 342.82</strain>
    </source>
</reference>
<evidence type="ECO:0008006" key="9">
    <source>
        <dbReference type="Google" id="ProtNLM"/>
    </source>
</evidence>
<protein>
    <recommendedName>
        <fullName evidence="9">Cora-domain-containing protein</fullName>
    </recommendedName>
</protein>
<sequence length="773" mass="88537">MSGNNSTLPIISISQNTTQTGNSASVSRASLLPDDHRSSPTPQLLPPRRSATHTGYWQPSDEDEILRRSAHKDPRWTPWNEHDFVQGRVLIIDHVSNGSLTTADSTRQLITQVREYDNLKGLRDYYANQERVKNSALRIVHVQNAKWATPLLVSKYNMDHPKKMVGMQSFEQWAKYEKARVRNGKPAPTGRTWRRQTDPWRNISRTAFGIDYLKTFQTKIPGRRREHNDTCAGANMMHLNAYEDDINPHGYDVAVQRISVYVQTSLGPASLETPPGVLVENPYLKHNSHRDGNGAEEGAYDPLASFDNGNTIIVFQTSASQLLNDCLVKPRNDMENRWRRLSIHLRKEDTANDTIFAARCTNLIITDIFHELREIWDFFLARTSDHIAMLEAKIYDNPADESRAPELWRNQAAWLKVEKIMWYQNDVVREMKELLKELSEECDQELEQNIDWLAGTTAEYERLTHNITEDLVQPTSSLSELMYRSVAIRDSRQSLQIGLSMWRLSWITFIFLPLTFSVSFFGMNVDIFEGFPSIGWYFLTAVVLMMLVLVLWFTVKHSLQRARQTPYERGLYERLFEELENQYPNLWSSRGAASDVTPETLTGRWKWVLLKRWFAPERTIDNIQYSTLTAGEDMEPVGHVNKLKRFLLRRWLSQISTARRQDQVNVMEMGLHHPQRINPAPSTADPFASVNGVYPGSSGDAAIDSKVPARLRPTSARAKTTSGHSNETPESRWSNSLMIEERNFSDSEDAGEEGSSNGRSPQIVGITERPTSH</sequence>
<evidence type="ECO:0000256" key="3">
    <source>
        <dbReference type="ARBA" id="ARBA00022989"/>
    </source>
</evidence>
<feature type="transmembrane region" description="Helical" evidence="6">
    <location>
        <begin position="501"/>
        <end position="522"/>
    </location>
</feature>
<dbReference type="OrthoDB" id="194358at2759"/>
<evidence type="ECO:0000313" key="8">
    <source>
        <dbReference type="RefSeq" id="XP_033454927.1"/>
    </source>
</evidence>
<dbReference type="GeneID" id="54359871"/>
<dbReference type="InterPro" id="IPR002523">
    <property type="entry name" value="MgTranspt_CorA/ZnTranspt_ZntB"/>
</dbReference>
<dbReference type="Pfam" id="PF01544">
    <property type="entry name" value="CorA"/>
    <property type="match status" value="1"/>
</dbReference>
<dbReference type="RefSeq" id="XP_033454927.1">
    <property type="nucleotide sequence ID" value="XM_033602071.1"/>
</dbReference>
<evidence type="ECO:0000256" key="4">
    <source>
        <dbReference type="ARBA" id="ARBA00023136"/>
    </source>
</evidence>
<organism evidence="8">
    <name type="scientific">Dissoconium aciculare CBS 342.82</name>
    <dbReference type="NCBI Taxonomy" id="1314786"/>
    <lineage>
        <taxon>Eukaryota</taxon>
        <taxon>Fungi</taxon>
        <taxon>Dikarya</taxon>
        <taxon>Ascomycota</taxon>
        <taxon>Pezizomycotina</taxon>
        <taxon>Dothideomycetes</taxon>
        <taxon>Dothideomycetidae</taxon>
        <taxon>Mycosphaerellales</taxon>
        <taxon>Dissoconiaceae</taxon>
        <taxon>Dissoconium</taxon>
    </lineage>
</organism>
<keyword evidence="2 6" id="KW-0812">Transmembrane</keyword>
<evidence type="ECO:0000256" key="5">
    <source>
        <dbReference type="SAM" id="MobiDB-lite"/>
    </source>
</evidence>
<keyword evidence="3 6" id="KW-1133">Transmembrane helix</keyword>
<dbReference type="AlphaFoldDB" id="A0A6J3LPM7"/>
<dbReference type="SUPFAM" id="SSF144083">
    <property type="entry name" value="Magnesium transport protein CorA, transmembrane region"/>
    <property type="match status" value="1"/>
</dbReference>
<dbReference type="GO" id="GO:0015095">
    <property type="term" value="F:magnesium ion transmembrane transporter activity"/>
    <property type="evidence" value="ECO:0007669"/>
    <property type="project" value="TreeGrafter"/>
</dbReference>
<dbReference type="InterPro" id="IPR045863">
    <property type="entry name" value="CorA_TM1_TM2"/>
</dbReference>
<proteinExistence type="predicted"/>
<dbReference type="GO" id="GO:0000287">
    <property type="term" value="F:magnesium ion binding"/>
    <property type="evidence" value="ECO:0007669"/>
    <property type="project" value="TreeGrafter"/>
</dbReference>
<gene>
    <name evidence="8" type="ORF">K489DRAFT_328640</name>
</gene>
<evidence type="ECO:0000256" key="2">
    <source>
        <dbReference type="ARBA" id="ARBA00022692"/>
    </source>
</evidence>
<dbReference type="GO" id="GO:0005886">
    <property type="term" value="C:plasma membrane"/>
    <property type="evidence" value="ECO:0007669"/>
    <property type="project" value="UniProtKB-SubCell"/>
</dbReference>
<dbReference type="GO" id="GO:0050897">
    <property type="term" value="F:cobalt ion binding"/>
    <property type="evidence" value="ECO:0007669"/>
    <property type="project" value="TreeGrafter"/>
</dbReference>
<reference evidence="8" key="2">
    <citation type="submission" date="2020-04" db="EMBL/GenBank/DDBJ databases">
        <authorList>
            <consortium name="NCBI Genome Project"/>
        </authorList>
    </citation>
    <scope>NUCLEOTIDE SEQUENCE</scope>
    <source>
        <strain evidence="8">CBS 342.82</strain>
    </source>
</reference>
<comment type="subcellular location">
    <subcellularLocation>
        <location evidence="1">Cell membrane</location>
        <topology evidence="1">Multi-pass membrane protein</topology>
    </subcellularLocation>
</comment>